<dbReference type="Proteomes" id="UP000279833">
    <property type="component" value="Unassembled WGS sequence"/>
</dbReference>
<dbReference type="WBParaSite" id="SCUD_0001204001-mRNA-1">
    <property type="protein sequence ID" value="SCUD_0001204001-mRNA-1"/>
    <property type="gene ID" value="SCUD_0001204001"/>
</dbReference>
<name>A0A183KAK5_9TREM</name>
<evidence type="ECO:0000256" key="1">
    <source>
        <dbReference type="SAM" id="Phobius"/>
    </source>
</evidence>
<keyword evidence="1" id="KW-1133">Transmembrane helix</keyword>
<gene>
    <name evidence="2" type="ORF">SCUD_LOCUS12040</name>
</gene>
<sequence length="43" mass="5243">MILNRNVMLYKFMKKFIIYVNVLIILQLLIMVQIQIIICHHVQ</sequence>
<keyword evidence="3" id="KW-1185">Reference proteome</keyword>
<reference evidence="4" key="1">
    <citation type="submission" date="2016-06" db="UniProtKB">
        <authorList>
            <consortium name="WormBaseParasite"/>
        </authorList>
    </citation>
    <scope>IDENTIFICATION</scope>
</reference>
<reference evidence="2 3" key="2">
    <citation type="submission" date="2018-11" db="EMBL/GenBank/DDBJ databases">
        <authorList>
            <consortium name="Pathogen Informatics"/>
        </authorList>
    </citation>
    <scope>NUCLEOTIDE SEQUENCE [LARGE SCALE GENOMIC DNA]</scope>
    <source>
        <strain evidence="2">Dakar</strain>
        <strain evidence="3">Dakar, Senegal</strain>
    </source>
</reference>
<dbReference type="EMBL" id="UZAK01034817">
    <property type="protein sequence ID" value="VDP47124.1"/>
    <property type="molecule type" value="Genomic_DNA"/>
</dbReference>
<protein>
    <submittedName>
        <fullName evidence="2 4">Uncharacterized protein</fullName>
    </submittedName>
</protein>
<keyword evidence="1" id="KW-0812">Transmembrane</keyword>
<feature type="transmembrane region" description="Helical" evidence="1">
    <location>
        <begin position="16"/>
        <end position="38"/>
    </location>
</feature>
<proteinExistence type="predicted"/>
<organism evidence="4">
    <name type="scientific">Schistosoma curassoni</name>
    <dbReference type="NCBI Taxonomy" id="6186"/>
    <lineage>
        <taxon>Eukaryota</taxon>
        <taxon>Metazoa</taxon>
        <taxon>Spiralia</taxon>
        <taxon>Lophotrochozoa</taxon>
        <taxon>Platyhelminthes</taxon>
        <taxon>Trematoda</taxon>
        <taxon>Digenea</taxon>
        <taxon>Strigeidida</taxon>
        <taxon>Schistosomatoidea</taxon>
        <taxon>Schistosomatidae</taxon>
        <taxon>Schistosoma</taxon>
    </lineage>
</organism>
<evidence type="ECO:0000313" key="4">
    <source>
        <dbReference type="WBParaSite" id="SCUD_0001204001-mRNA-1"/>
    </source>
</evidence>
<keyword evidence="1" id="KW-0472">Membrane</keyword>
<evidence type="ECO:0000313" key="2">
    <source>
        <dbReference type="EMBL" id="VDP47124.1"/>
    </source>
</evidence>
<accession>A0A183KAK5</accession>
<evidence type="ECO:0000313" key="3">
    <source>
        <dbReference type="Proteomes" id="UP000279833"/>
    </source>
</evidence>
<dbReference type="AlphaFoldDB" id="A0A183KAK5"/>